<proteinExistence type="predicted"/>
<dbReference type="InterPro" id="IPR009003">
    <property type="entry name" value="Peptidase_S1_PA"/>
</dbReference>
<evidence type="ECO:0000259" key="5">
    <source>
        <dbReference type="PROSITE" id="PS51208"/>
    </source>
</evidence>
<accession>Q0AKS3</accession>
<dbReference type="PIRSF" id="PIRSF037923">
    <property type="entry name" value="UCP037923"/>
    <property type="match status" value="1"/>
</dbReference>
<dbReference type="AlphaFoldDB" id="Q0AKS3"/>
<dbReference type="InterPro" id="IPR024697">
    <property type="entry name" value="UCP037923"/>
</dbReference>
<evidence type="ECO:0000256" key="2">
    <source>
        <dbReference type="SAM" id="MobiDB-lite"/>
    </source>
</evidence>
<evidence type="ECO:0000256" key="3">
    <source>
        <dbReference type="SAM" id="SignalP"/>
    </source>
</evidence>
<feature type="domain" description="Peptidase S1" evidence="4">
    <location>
        <begin position="20"/>
        <end position="342"/>
    </location>
</feature>
<dbReference type="Proteomes" id="UP000001964">
    <property type="component" value="Chromosome"/>
</dbReference>
<dbReference type="KEGG" id="mmr:Mmar10_2839"/>
<reference evidence="6 7" key="1">
    <citation type="submission" date="2006-08" db="EMBL/GenBank/DDBJ databases">
        <title>Complete sequence of Maricaulis maris MCS10.</title>
        <authorList>
            <consortium name="US DOE Joint Genome Institute"/>
            <person name="Copeland A."/>
            <person name="Lucas S."/>
            <person name="Lapidus A."/>
            <person name="Barry K."/>
            <person name="Detter J.C."/>
            <person name="Glavina del Rio T."/>
            <person name="Hammon N."/>
            <person name="Israni S."/>
            <person name="Dalin E."/>
            <person name="Tice H."/>
            <person name="Pitluck S."/>
            <person name="Saunders E."/>
            <person name="Brettin T."/>
            <person name="Bruce D."/>
            <person name="Han C."/>
            <person name="Tapia R."/>
            <person name="Gilna P."/>
            <person name="Schmutz J."/>
            <person name="Larimer F."/>
            <person name="Land M."/>
            <person name="Hauser L."/>
            <person name="Kyrpides N."/>
            <person name="Mikhailova N."/>
            <person name="Viollier P."/>
            <person name="Stephens C."/>
            <person name="Richardson P."/>
        </authorList>
    </citation>
    <scope>NUCLEOTIDE SEQUENCE [LARGE SCALE GENOMIC DNA]</scope>
    <source>
        <strain evidence="6 7">MCS10</strain>
    </source>
</reference>
<protein>
    <submittedName>
        <fullName evidence="6">Outer membrane autotransporter barrel domain</fullName>
    </submittedName>
</protein>
<dbReference type="Gene3D" id="2.40.10.10">
    <property type="entry name" value="Trypsin-like serine proteases"/>
    <property type="match status" value="1"/>
</dbReference>
<dbReference type="OrthoDB" id="267336at2"/>
<dbReference type="InterPro" id="IPR043504">
    <property type="entry name" value="Peptidase_S1_PA_chymotrypsin"/>
</dbReference>
<keyword evidence="3" id="KW-0732">Signal</keyword>
<dbReference type="STRING" id="394221.Mmar10_2839"/>
<dbReference type="RefSeq" id="WP_011644764.1">
    <property type="nucleotide sequence ID" value="NC_008347.1"/>
</dbReference>
<dbReference type="SMART" id="SM00869">
    <property type="entry name" value="Autotransporter"/>
    <property type="match status" value="1"/>
</dbReference>
<dbReference type="PROSITE" id="PS50240">
    <property type="entry name" value="TRYPSIN_DOM"/>
    <property type="match status" value="1"/>
</dbReference>
<feature type="domain" description="Autotransporter" evidence="5">
    <location>
        <begin position="829"/>
        <end position="1105"/>
    </location>
</feature>
<evidence type="ECO:0000256" key="1">
    <source>
        <dbReference type="ARBA" id="ARBA00023157"/>
    </source>
</evidence>
<dbReference type="SMART" id="SM00020">
    <property type="entry name" value="Tryp_SPc"/>
    <property type="match status" value="1"/>
</dbReference>
<dbReference type="Gene3D" id="2.40.128.130">
    <property type="entry name" value="Autotransporter beta-domain"/>
    <property type="match status" value="1"/>
</dbReference>
<organism evidence="6 7">
    <name type="scientific">Maricaulis maris (strain MCS10)</name>
    <name type="common">Caulobacter maris</name>
    <dbReference type="NCBI Taxonomy" id="394221"/>
    <lineage>
        <taxon>Bacteria</taxon>
        <taxon>Pseudomonadati</taxon>
        <taxon>Pseudomonadota</taxon>
        <taxon>Alphaproteobacteria</taxon>
        <taxon>Maricaulales</taxon>
        <taxon>Maricaulaceae</taxon>
        <taxon>Maricaulis</taxon>
    </lineage>
</organism>
<dbReference type="InterPro" id="IPR005546">
    <property type="entry name" value="Autotransporte_beta"/>
</dbReference>
<feature type="chain" id="PRO_5004168152" evidence="3">
    <location>
        <begin position="32"/>
        <end position="1105"/>
    </location>
</feature>
<keyword evidence="1" id="KW-1015">Disulfide bond</keyword>
<dbReference type="eggNOG" id="COG5640">
    <property type="taxonomic scope" value="Bacteria"/>
</dbReference>
<sequence precursor="true">MPHTPTPLTLKSLLVASTAIVGIAAATPAFAQEEAPTVIPIDSVTPEDLVDSATDVTGVGMFFRNDGFVCSGTLINPRTVLFAAHCVNDRAASDYGDSIAAAWSFGSNSLPGFIDWINNSFGSNPDLAVFNVAQVIYNAESLARPDGFGFLEGDVALSVLDTPAGNIPTWALLFSALPAPTSYTQETGSGYHVNLVGYGRTGSGTTGASIGIDWRRRAAENYIGALASIDDRNIFLFGNAFGDLPQNLYHIDFDDPTRTNPFDFDLFRGDAAPNEGATAGGDSGGPLILDAAGNAGVDEDLVIGVLSGGSRFFGPQVFSSYGTNGFYQPLYLFWDWIVENNPYRYVSTSGADGDWEDPDHWVTMLDPAFRVIDSNGDIVNGLPTDPGEGINDTSDPWGEICFAPTQCLTLETGVLAPYTGEGAAPGATVAADGTSNSLGTITLDGGPLPTRLPVSEDNPEYAVTGGSGSGAEPGPASALPPATLDNGLPGATGFVADNINATSTSIGRYFDVTLSDGTTRLSSAVEIDRLTLAGSQAGLNIAASGNLTSLIEIMHQSGTMNVDGTLSSWGDYLLMSGLLTGSGTINTPYLTNIMGLIAPGGLGEIGNLTVNGNVVLASASGLAIDVSPTSNDRFTVSGTVSLGGMLMINPVDGYTPRYGDTRSFIFAGASADGFTNIHDLPGALRPTFSQANGVVSFAIEADPLVDQAEFTNYFQYNLAAALDGGRAASYDDLAEIYGLVDLLEDGYLTAAFDSFSPYETVMFDRSARAQVNALSAALRGEIGGRFTQAGAMADVLASAELHANGMASSVNLSGAKSLFRQPAAESGSRPDAGWRAFGQIGLIQGDAGLIAGAGRFDIDGGFTLMGIEGFSDSGWSAGAAIGLAQSDGGAPSSVGYVATDVSTTQFSAFAGYQTENWTLAGYVSHSSLESDGQRRLATGSTSRLQQDGDATGGGAEVTYRGWTDQPLRIEPTASLEYTDFSFDAATSTGGAASLTVGSRSVSSLLARVGATGSWNAFGVEPHVYLGAAQDLGDGDGVYSASFTNAPSVAFAAPGALTLDHMWFETAIGFEKTLSNGAVFSFNHQREISRNYINQAVTSIGFSLPF</sequence>
<name>Q0AKS3_MARMM</name>
<dbReference type="Pfam" id="PF03797">
    <property type="entry name" value="Autotransporter"/>
    <property type="match status" value="1"/>
</dbReference>
<dbReference type="eggNOG" id="COG4625">
    <property type="taxonomic scope" value="Bacteria"/>
</dbReference>
<evidence type="ECO:0000313" key="6">
    <source>
        <dbReference type="EMBL" id="ABI67120.1"/>
    </source>
</evidence>
<dbReference type="InterPro" id="IPR001314">
    <property type="entry name" value="Peptidase_S1A"/>
</dbReference>
<dbReference type="InterPro" id="IPR036709">
    <property type="entry name" value="Autotransporte_beta_dom_sf"/>
</dbReference>
<dbReference type="SUPFAM" id="SSF103515">
    <property type="entry name" value="Autotransporter"/>
    <property type="match status" value="1"/>
</dbReference>
<dbReference type="PROSITE" id="PS51208">
    <property type="entry name" value="AUTOTRANSPORTER"/>
    <property type="match status" value="1"/>
</dbReference>
<dbReference type="HOGENOM" id="CLU_281432_0_0_5"/>
<evidence type="ECO:0000313" key="7">
    <source>
        <dbReference type="Proteomes" id="UP000001964"/>
    </source>
</evidence>
<dbReference type="InterPro" id="IPR033116">
    <property type="entry name" value="TRYPSIN_SER"/>
</dbReference>
<dbReference type="GO" id="GO:0004252">
    <property type="term" value="F:serine-type endopeptidase activity"/>
    <property type="evidence" value="ECO:0007669"/>
    <property type="project" value="InterPro"/>
</dbReference>
<feature type="region of interest" description="Disordered" evidence="2">
    <location>
        <begin position="455"/>
        <end position="479"/>
    </location>
</feature>
<feature type="signal peptide" evidence="3">
    <location>
        <begin position="1"/>
        <end position="31"/>
    </location>
</feature>
<dbReference type="InterPro" id="IPR001254">
    <property type="entry name" value="Trypsin_dom"/>
</dbReference>
<keyword evidence="7" id="KW-1185">Reference proteome</keyword>
<dbReference type="SUPFAM" id="SSF50494">
    <property type="entry name" value="Trypsin-like serine proteases"/>
    <property type="match status" value="1"/>
</dbReference>
<evidence type="ECO:0000259" key="4">
    <source>
        <dbReference type="PROSITE" id="PS50240"/>
    </source>
</evidence>
<dbReference type="PROSITE" id="PS00135">
    <property type="entry name" value="TRYPSIN_SER"/>
    <property type="match status" value="1"/>
</dbReference>
<dbReference type="EMBL" id="CP000449">
    <property type="protein sequence ID" value="ABI67120.1"/>
    <property type="molecule type" value="Genomic_DNA"/>
</dbReference>
<feature type="region of interest" description="Disordered" evidence="2">
    <location>
        <begin position="934"/>
        <end position="956"/>
    </location>
</feature>
<dbReference type="PRINTS" id="PR00722">
    <property type="entry name" value="CHYMOTRYPSIN"/>
</dbReference>
<gene>
    <name evidence="6" type="ordered locus">Mmar10_2839</name>
</gene>
<dbReference type="GO" id="GO:0006508">
    <property type="term" value="P:proteolysis"/>
    <property type="evidence" value="ECO:0007669"/>
    <property type="project" value="InterPro"/>
</dbReference>